<name>A0AAW0EXZ6_9TRYP</name>
<dbReference type="Pfam" id="PF00282">
    <property type="entry name" value="Pyridoxal_deC"/>
    <property type="match status" value="1"/>
</dbReference>
<feature type="region of interest" description="Disordered" evidence="5">
    <location>
        <begin position="269"/>
        <end position="289"/>
    </location>
</feature>
<keyword evidence="2" id="KW-0210">Decarboxylase</keyword>
<comment type="caution">
    <text evidence="6">The sequence shown here is derived from an EMBL/GenBank/DDBJ whole genome shotgun (WGS) entry which is preliminary data.</text>
</comment>
<evidence type="ECO:0000256" key="5">
    <source>
        <dbReference type="SAM" id="MobiDB-lite"/>
    </source>
</evidence>
<keyword evidence="3" id="KW-0663">Pyridoxal phosphate</keyword>
<gene>
    <name evidence="6" type="ORF">NESM_000720600</name>
</gene>
<dbReference type="GO" id="GO:0016831">
    <property type="term" value="F:carboxy-lyase activity"/>
    <property type="evidence" value="ECO:0007669"/>
    <property type="project" value="UniProtKB-KW"/>
</dbReference>
<evidence type="ECO:0000313" key="7">
    <source>
        <dbReference type="Proteomes" id="UP001430356"/>
    </source>
</evidence>
<dbReference type="SUPFAM" id="SSF53383">
    <property type="entry name" value="PLP-dependent transferases"/>
    <property type="match status" value="1"/>
</dbReference>
<evidence type="ECO:0000256" key="4">
    <source>
        <dbReference type="ARBA" id="ARBA00023239"/>
    </source>
</evidence>
<dbReference type="Gene3D" id="3.40.640.10">
    <property type="entry name" value="Type I PLP-dependent aspartate aminotransferase-like (Major domain)"/>
    <property type="match status" value="1"/>
</dbReference>
<dbReference type="PANTHER" id="PTHR11999:SF70">
    <property type="entry name" value="MIP05841P"/>
    <property type="match status" value="1"/>
</dbReference>
<dbReference type="Proteomes" id="UP001430356">
    <property type="component" value="Unassembled WGS sequence"/>
</dbReference>
<sequence>MVRASPETGLLYRRLGCEARRLASLLDGAAAALHRIAAESAVQSTGGTAAHHDTANAANGAASSSSAESAVLRLRWWLGDGAPHARPPLPATPTSQATAGASVSWLHAWLSCTAASSAVAGAGRPAVASPVLQPVQAHHALHGSVSMSSTSTAAVSNAEEAVTNTVAARVGLPRRFHWRAASAVLSPHQRRPTPPTRSGDVRLGEETRASPAQAALMLWPTAMRTTAGGIAPRPVSAFALKSTTAEVALTALPTLSTAGEVFARQPPKTSVAASLPGTTRGPDAGGGGVHYPTRLEAYTVLVQTARRQALTRHGGRHNAFAGSDAAAQHGDRLVLYCSDQCDALLVRAAQLLGIQHTRMLLTIAAERELPRPPSHPHHDATTVSAAAAAAAAAEGEEGGPCMVNNYAIDVRQLQSRVVEDVAAGLVPLMVVGTFGSELSGSVDPVPEMAQFCDRLGLWFHVDASHGGVAMLARTVADAEPRCASYAQRDALLAAFDAAAALADSVLVPTGLSTALPFSVLPSARCAGDSAATGAVALFFSDIRKPGWTLQTLGEARHNSINQRLTPAAAAVSGGSGVLRVSPLSHVEHWLLQQHAANSLVACEAATLSKRVAAHQSFTRAVLQAIRGDGRFDASIDSAVFGIVCLRWLTAADESTVQLAEEWGALLAEVHHTFTAETEDERAASPPPVHIYVGLVQLQRRVFVQVSFGPLLSASAVDGDATAVHCTTDAAVAHVYRTLSTAASRVRRAP</sequence>
<evidence type="ECO:0000313" key="6">
    <source>
        <dbReference type="EMBL" id="KAK7197688.1"/>
    </source>
</evidence>
<dbReference type="InterPro" id="IPR015424">
    <property type="entry name" value="PyrdxlP-dep_Trfase"/>
</dbReference>
<comment type="cofactor">
    <cofactor evidence="1">
        <name>pyridoxal 5'-phosphate</name>
        <dbReference type="ChEBI" id="CHEBI:597326"/>
    </cofactor>
</comment>
<dbReference type="GO" id="GO:0019752">
    <property type="term" value="P:carboxylic acid metabolic process"/>
    <property type="evidence" value="ECO:0007669"/>
    <property type="project" value="InterPro"/>
</dbReference>
<feature type="region of interest" description="Disordered" evidence="5">
    <location>
        <begin position="183"/>
        <end position="206"/>
    </location>
</feature>
<reference evidence="6 7" key="1">
    <citation type="journal article" date="2021" name="MBio">
        <title>A New Model Trypanosomatid, Novymonas esmeraldas: Genomic Perception of Its 'Candidatus Pandoraea novymonadis' Endosymbiont.</title>
        <authorList>
            <person name="Zakharova A."/>
            <person name="Saura A."/>
            <person name="Butenko A."/>
            <person name="Podesvova L."/>
            <person name="Warmusova S."/>
            <person name="Kostygov A.Y."/>
            <person name="Nenarokova A."/>
            <person name="Lukes J."/>
            <person name="Opperdoes F.R."/>
            <person name="Yurchenko V."/>
        </authorList>
    </citation>
    <scope>NUCLEOTIDE SEQUENCE [LARGE SCALE GENOMIC DNA]</scope>
    <source>
        <strain evidence="6 7">E262AT.01</strain>
    </source>
</reference>
<evidence type="ECO:0000256" key="3">
    <source>
        <dbReference type="ARBA" id="ARBA00022898"/>
    </source>
</evidence>
<dbReference type="AlphaFoldDB" id="A0AAW0EXZ6"/>
<proteinExistence type="predicted"/>
<evidence type="ECO:0000256" key="2">
    <source>
        <dbReference type="ARBA" id="ARBA00022793"/>
    </source>
</evidence>
<evidence type="ECO:0000256" key="1">
    <source>
        <dbReference type="ARBA" id="ARBA00001933"/>
    </source>
</evidence>
<organism evidence="6 7">
    <name type="scientific">Novymonas esmeraldas</name>
    <dbReference type="NCBI Taxonomy" id="1808958"/>
    <lineage>
        <taxon>Eukaryota</taxon>
        <taxon>Discoba</taxon>
        <taxon>Euglenozoa</taxon>
        <taxon>Kinetoplastea</taxon>
        <taxon>Metakinetoplastina</taxon>
        <taxon>Trypanosomatida</taxon>
        <taxon>Trypanosomatidae</taxon>
        <taxon>Novymonas</taxon>
    </lineage>
</organism>
<accession>A0AAW0EXZ6</accession>
<dbReference type="EMBL" id="JAECZO010000115">
    <property type="protein sequence ID" value="KAK7197688.1"/>
    <property type="molecule type" value="Genomic_DNA"/>
</dbReference>
<keyword evidence="7" id="KW-1185">Reference proteome</keyword>
<dbReference type="InterPro" id="IPR002129">
    <property type="entry name" value="PyrdxlP-dep_de-COase"/>
</dbReference>
<dbReference type="InterPro" id="IPR010977">
    <property type="entry name" value="Aromatic_deC"/>
</dbReference>
<protein>
    <submittedName>
        <fullName evidence="6">Pyridoxal-dependent decarboxylase conserved domain containing protein</fullName>
    </submittedName>
</protein>
<dbReference type="GO" id="GO:0005737">
    <property type="term" value="C:cytoplasm"/>
    <property type="evidence" value="ECO:0007669"/>
    <property type="project" value="TreeGrafter"/>
</dbReference>
<dbReference type="GO" id="GO:0030170">
    <property type="term" value="F:pyridoxal phosphate binding"/>
    <property type="evidence" value="ECO:0007669"/>
    <property type="project" value="InterPro"/>
</dbReference>
<keyword evidence="4" id="KW-0456">Lyase</keyword>
<dbReference type="PANTHER" id="PTHR11999">
    <property type="entry name" value="GROUP II PYRIDOXAL-5-PHOSPHATE DECARBOXYLASE"/>
    <property type="match status" value="1"/>
</dbReference>
<dbReference type="InterPro" id="IPR015421">
    <property type="entry name" value="PyrdxlP-dep_Trfase_major"/>
</dbReference>